<dbReference type="Proteomes" id="UP000011529">
    <property type="component" value="Unassembled WGS sequence"/>
</dbReference>
<evidence type="ECO:0000313" key="2">
    <source>
        <dbReference type="Proteomes" id="UP000011529"/>
    </source>
</evidence>
<protein>
    <submittedName>
        <fullName evidence="1">Secreted protein</fullName>
    </submittedName>
</protein>
<comment type="caution">
    <text evidence="1">The sequence shown here is derived from an EMBL/GenBank/DDBJ whole genome shotgun (WGS) entry which is preliminary data.</text>
</comment>
<dbReference type="AlphaFoldDB" id="M2AJT1"/>
<gene>
    <name evidence="1" type="ORF">RE6C_01933</name>
</gene>
<reference evidence="1" key="2">
    <citation type="journal article" date="2013" name="Mar. Genomics">
        <title>Expression of sulfatases in Rhodopirellula baltica and the diversity of sulfatases in the genus Rhodopirellula.</title>
        <authorList>
            <person name="Wegner C.E."/>
            <person name="Richter-Heitmann T."/>
            <person name="Klindworth A."/>
            <person name="Klockow C."/>
            <person name="Richter M."/>
            <person name="Achstetter T."/>
            <person name="Glockner F.O."/>
            <person name="Harder J."/>
        </authorList>
    </citation>
    <scope>NUCLEOTIDE SEQUENCE [LARGE SCALE GENOMIC DNA]</scope>
    <source>
        <strain evidence="1">6C</strain>
    </source>
</reference>
<name>M2AJT1_9BACT</name>
<reference evidence="1" key="1">
    <citation type="submission" date="2012-11" db="EMBL/GenBank/DDBJ databases">
        <title>Permanent draft genomes of Rhodopirellula europaea strain SH398 and 6C.</title>
        <authorList>
            <person name="Richter M."/>
            <person name="Richter-Heitmann T."/>
            <person name="Frank C."/>
            <person name="Harder J."/>
            <person name="Glockner F.O."/>
        </authorList>
    </citation>
    <scope>NUCLEOTIDE SEQUENCE</scope>
    <source>
        <strain evidence="1">6C</strain>
    </source>
</reference>
<accession>M2AJT1</accession>
<sequence length="51" mass="5595">MVWKVFVGAGWSLFAVAGNLLFTKEQRGENETVVCYTADEGKEVVAGVLFK</sequence>
<organism evidence="1 2">
    <name type="scientific">Rhodopirellula europaea 6C</name>
    <dbReference type="NCBI Taxonomy" id="1263867"/>
    <lineage>
        <taxon>Bacteria</taxon>
        <taxon>Pseudomonadati</taxon>
        <taxon>Planctomycetota</taxon>
        <taxon>Planctomycetia</taxon>
        <taxon>Pirellulales</taxon>
        <taxon>Pirellulaceae</taxon>
        <taxon>Rhodopirellula</taxon>
    </lineage>
</organism>
<dbReference type="EMBL" id="ANMO01000097">
    <property type="protein sequence ID" value="EMB17395.1"/>
    <property type="molecule type" value="Genomic_DNA"/>
</dbReference>
<keyword evidence="2" id="KW-1185">Reference proteome</keyword>
<proteinExistence type="predicted"/>
<dbReference type="PATRIC" id="fig|1263867.3.peg.2052"/>
<evidence type="ECO:0000313" key="1">
    <source>
        <dbReference type="EMBL" id="EMB17395.1"/>
    </source>
</evidence>